<dbReference type="AlphaFoldDB" id="A0A2H0CVJ9"/>
<evidence type="ECO:0000259" key="7">
    <source>
        <dbReference type="Pfam" id="PF01855"/>
    </source>
</evidence>
<keyword evidence="3" id="KW-0249">Electron transport</keyword>
<dbReference type="InterPro" id="IPR011766">
    <property type="entry name" value="TPP_enzyme_TPP-bd"/>
</dbReference>
<dbReference type="InterPro" id="IPR050722">
    <property type="entry name" value="Pyruvate:ferred/Flavod_OxRd"/>
</dbReference>
<dbReference type="Gene3D" id="3.40.50.970">
    <property type="match status" value="2"/>
</dbReference>
<accession>A0A2H0CVJ9</accession>
<dbReference type="FunFam" id="3.40.50.970:FF:000022">
    <property type="entry name" value="2-oxoglutarate ferredoxin oxidoreductase alpha subunit"/>
    <property type="match status" value="1"/>
</dbReference>
<sequence length="707" mass="77007">MFCQRVGWRLYFAGGNVESRQRNKVVFDKCVTPWKGYAMQRQQEGWHLVDTESARQAFGMSTVNMFISGNAACAYGAFVAGARFFAGYPITPSSEIFSMMKKLMSRFGGVAYAPEDEIASIGMVIGASLCGAKAMTATSGPGFSLMQEELGFAILNEVPLVIIDAMRVGPSTGQPTKPASADIAAIIHGRHGDCGDAVVVLSPSSVTECFSMTISAFNLAEQFRVPVIIALDGYLSQLEEPFTIPRHIWVYERIKDAAGPPFGVDGAVSNFLPIGGARPIAYTGATHDASGARKSFDSLACRSLISHLLKKQMSILHDVQNMSVYMPVRHETHRVHDAEYIVVGYGACSRAVKDAVTKLRSDGITAGAVLLKTLWPIRDAMFAPYRHVSRVVIAENNTGQMFSLLSRFFPSERLVSFSKYDGEPIRTSELYEFCVRAFCAYPRHIVQAVDYAAHNEARNVPEQEKVCAPAEACESAVSDDITEHTAYPFCAGCGHKTFSDTLLGALKNYGLSAENTIFISGIGCGSIVPATFNAHLIKTSHGRALNAARAVSLIRPDHTIIVISGDGDLANIGGNHLLHTIREKKRFPMACFCLDNANYGMTGGQPSSTTPDSAYDDTDSAQTPFDLKRLLYDGCGIDFFARTSVYDRAHLKEAITRAVSAARKGISAFVQVGSPCTTYFMKHHKESFSRAELHTAQGIWERDNNES</sequence>
<feature type="domain" description="Pyruvate flavodoxin/ferredoxin oxidoreductase pyrimidine binding" evidence="7">
    <location>
        <begin position="76"/>
        <end position="248"/>
    </location>
</feature>
<keyword evidence="2" id="KW-0004">4Fe-4S</keyword>
<dbReference type="InterPro" id="IPR002880">
    <property type="entry name" value="Pyrv_Fd/Flavodoxin_OxRdtase_N"/>
</dbReference>
<evidence type="ECO:0000259" key="8">
    <source>
        <dbReference type="Pfam" id="PF02775"/>
    </source>
</evidence>
<keyword evidence="6" id="KW-0411">Iron-sulfur</keyword>
<evidence type="ECO:0008006" key="12">
    <source>
        <dbReference type="Google" id="ProtNLM"/>
    </source>
</evidence>
<name>A0A2H0CVJ9_9BACT</name>
<evidence type="ECO:0000256" key="5">
    <source>
        <dbReference type="ARBA" id="ARBA00023004"/>
    </source>
</evidence>
<dbReference type="GO" id="GO:0006979">
    <property type="term" value="P:response to oxidative stress"/>
    <property type="evidence" value="ECO:0007669"/>
    <property type="project" value="TreeGrafter"/>
</dbReference>
<dbReference type="InterPro" id="IPR033412">
    <property type="entry name" value="PFOR_II"/>
</dbReference>
<dbReference type="PANTHER" id="PTHR32154:SF14">
    <property type="entry name" value="2-OXOGLUTARATE SYNTHASE SUBUNIT KORA"/>
    <property type="match status" value="1"/>
</dbReference>
<feature type="domain" description="Pyruvate:ferredoxin oxidoreductase core" evidence="9">
    <location>
        <begin position="338"/>
        <end position="403"/>
    </location>
</feature>
<evidence type="ECO:0000256" key="2">
    <source>
        <dbReference type="ARBA" id="ARBA00022485"/>
    </source>
</evidence>
<dbReference type="InterPro" id="IPR009014">
    <property type="entry name" value="Transketo_C/PFOR_II"/>
</dbReference>
<dbReference type="SUPFAM" id="SSF52922">
    <property type="entry name" value="TK C-terminal domain-like"/>
    <property type="match status" value="1"/>
</dbReference>
<evidence type="ECO:0000313" key="11">
    <source>
        <dbReference type="Proteomes" id="UP000230638"/>
    </source>
</evidence>
<keyword evidence="2" id="KW-0479">Metal-binding</keyword>
<evidence type="ECO:0000256" key="6">
    <source>
        <dbReference type="ARBA" id="ARBA00023014"/>
    </source>
</evidence>
<evidence type="ECO:0000256" key="1">
    <source>
        <dbReference type="ARBA" id="ARBA00022448"/>
    </source>
</evidence>
<evidence type="ECO:0000256" key="3">
    <source>
        <dbReference type="ARBA" id="ARBA00022982"/>
    </source>
</evidence>
<keyword evidence="5" id="KW-0408">Iron</keyword>
<protein>
    <recommendedName>
        <fullName evidence="12">Pyruvate ferredoxin oxidoreductase</fullName>
    </recommendedName>
</protein>
<dbReference type="GO" id="GO:0030976">
    <property type="term" value="F:thiamine pyrophosphate binding"/>
    <property type="evidence" value="ECO:0007669"/>
    <property type="project" value="InterPro"/>
</dbReference>
<dbReference type="Pfam" id="PF01855">
    <property type="entry name" value="POR_N"/>
    <property type="match status" value="1"/>
</dbReference>
<gene>
    <name evidence="10" type="ORF">COW88_00105</name>
</gene>
<evidence type="ECO:0000313" key="10">
    <source>
        <dbReference type="EMBL" id="PIP73965.1"/>
    </source>
</evidence>
<comment type="caution">
    <text evidence="10">The sequence shown here is derived from an EMBL/GenBank/DDBJ whole genome shotgun (WGS) entry which is preliminary data.</text>
</comment>
<dbReference type="CDD" id="cd07034">
    <property type="entry name" value="TPP_PYR_PFOR_IOR-alpha_like"/>
    <property type="match status" value="1"/>
</dbReference>
<dbReference type="Proteomes" id="UP000230638">
    <property type="component" value="Unassembled WGS sequence"/>
</dbReference>
<organism evidence="10 11">
    <name type="scientific">Candidatus Lloydbacteria bacterium CG22_combo_CG10-13_8_21_14_all_47_15</name>
    <dbReference type="NCBI Taxonomy" id="1974635"/>
    <lineage>
        <taxon>Bacteria</taxon>
        <taxon>Candidatus Lloydiibacteriota</taxon>
    </lineage>
</organism>
<dbReference type="GO" id="GO:0051539">
    <property type="term" value="F:4 iron, 4 sulfur cluster binding"/>
    <property type="evidence" value="ECO:0007669"/>
    <property type="project" value="UniProtKB-KW"/>
</dbReference>
<evidence type="ECO:0000256" key="4">
    <source>
        <dbReference type="ARBA" id="ARBA00023002"/>
    </source>
</evidence>
<proteinExistence type="predicted"/>
<dbReference type="GO" id="GO:0016491">
    <property type="term" value="F:oxidoreductase activity"/>
    <property type="evidence" value="ECO:0007669"/>
    <property type="project" value="UniProtKB-KW"/>
</dbReference>
<dbReference type="Gene3D" id="3.40.50.920">
    <property type="match status" value="1"/>
</dbReference>
<dbReference type="EMBL" id="PCTL01000001">
    <property type="protein sequence ID" value="PIP73965.1"/>
    <property type="molecule type" value="Genomic_DNA"/>
</dbReference>
<dbReference type="Pfam" id="PF17147">
    <property type="entry name" value="PFOR_II"/>
    <property type="match status" value="1"/>
</dbReference>
<dbReference type="SUPFAM" id="SSF52518">
    <property type="entry name" value="Thiamin diphosphate-binding fold (THDP-binding)"/>
    <property type="match status" value="2"/>
</dbReference>
<dbReference type="PANTHER" id="PTHR32154">
    <property type="entry name" value="PYRUVATE-FLAVODOXIN OXIDOREDUCTASE-RELATED"/>
    <property type="match status" value="1"/>
</dbReference>
<dbReference type="Pfam" id="PF02775">
    <property type="entry name" value="TPP_enzyme_C"/>
    <property type="match status" value="1"/>
</dbReference>
<dbReference type="InterPro" id="IPR029061">
    <property type="entry name" value="THDP-binding"/>
</dbReference>
<keyword evidence="4" id="KW-0560">Oxidoreductase</keyword>
<feature type="domain" description="Thiamine pyrophosphate enzyme TPP-binding" evidence="8">
    <location>
        <begin position="531"/>
        <end position="665"/>
    </location>
</feature>
<keyword evidence="1" id="KW-0813">Transport</keyword>
<evidence type="ECO:0000259" key="9">
    <source>
        <dbReference type="Pfam" id="PF17147"/>
    </source>
</evidence>
<reference evidence="10 11" key="1">
    <citation type="submission" date="2017-09" db="EMBL/GenBank/DDBJ databases">
        <title>Depth-based differentiation of microbial function through sediment-hosted aquifers and enrichment of novel symbionts in the deep terrestrial subsurface.</title>
        <authorList>
            <person name="Probst A.J."/>
            <person name="Ladd B."/>
            <person name="Jarett J.K."/>
            <person name="Geller-Mcgrath D.E."/>
            <person name="Sieber C.M."/>
            <person name="Emerson J.B."/>
            <person name="Anantharaman K."/>
            <person name="Thomas B.C."/>
            <person name="Malmstrom R."/>
            <person name="Stieglmeier M."/>
            <person name="Klingl A."/>
            <person name="Woyke T."/>
            <person name="Ryan C.M."/>
            <person name="Banfield J.F."/>
        </authorList>
    </citation>
    <scope>NUCLEOTIDE SEQUENCE [LARGE SCALE GENOMIC DNA]</scope>
    <source>
        <strain evidence="10">CG22_combo_CG10-13_8_21_14_all_47_15</strain>
    </source>
</reference>